<protein>
    <submittedName>
        <fullName evidence="1">Uncharacterized protein</fullName>
    </submittedName>
</protein>
<reference evidence="1" key="1">
    <citation type="submission" date="2019-10" db="EMBL/GenBank/DDBJ databases">
        <title>Metagenomic sequencing of thiosulfate-disproportionating enrichment culture.</title>
        <authorList>
            <person name="Umezawa K."/>
            <person name="Kojima H."/>
            <person name="Fukui M."/>
        </authorList>
    </citation>
    <scope>NUCLEOTIDE SEQUENCE</scope>
    <source>
        <strain evidence="1">45J</strain>
    </source>
</reference>
<dbReference type="AlphaFoldDB" id="A0A5J4L958"/>
<evidence type="ECO:0000313" key="1">
    <source>
        <dbReference type="EMBL" id="GER94076.1"/>
    </source>
</evidence>
<sequence length="173" mass="20300">MNICDDINSKLDELYQTIRPNDFSWLEDARKTFSLFIKFEKLKDFIKALECVREELEKDSTKAHEMKVVNGLLKDLQRSEPDFLIENLKRAGYAVAQNNKSIRDAINREALRMLEQVRLGKRDTVIGMLMRNFIIRNIKMPAELVEALKPKYDINLFRAFIYAFLSGFITTEE</sequence>
<organism evidence="1">
    <name type="scientific">hot springs metagenome</name>
    <dbReference type="NCBI Taxonomy" id="433727"/>
    <lineage>
        <taxon>unclassified sequences</taxon>
        <taxon>metagenomes</taxon>
        <taxon>ecological metagenomes</taxon>
    </lineage>
</organism>
<name>A0A5J4L958_9ZZZZ</name>
<dbReference type="EMBL" id="BLAB01000001">
    <property type="protein sequence ID" value="GER94076.1"/>
    <property type="molecule type" value="Genomic_DNA"/>
</dbReference>
<gene>
    <name evidence="1" type="ORF">A45J_1834</name>
</gene>
<proteinExistence type="predicted"/>
<accession>A0A5J4L958</accession>
<comment type="caution">
    <text evidence="1">The sequence shown here is derived from an EMBL/GenBank/DDBJ whole genome shotgun (WGS) entry which is preliminary data.</text>
</comment>